<dbReference type="PANTHER" id="PTHR33471:SF7">
    <property type="entry name" value="ATP-DEPENDENT ZINC METALLOPROTEASE-RELATED"/>
    <property type="match status" value="1"/>
</dbReference>
<keyword evidence="1" id="KW-0378">Hydrolase</keyword>
<evidence type="ECO:0000313" key="2">
    <source>
        <dbReference type="Proteomes" id="UP001231370"/>
    </source>
</evidence>
<dbReference type="InterPro" id="IPR037219">
    <property type="entry name" value="Peptidase_M41-like"/>
</dbReference>
<dbReference type="Gene3D" id="1.20.58.760">
    <property type="entry name" value="Peptidase M41"/>
    <property type="match status" value="1"/>
</dbReference>
<proteinExistence type="predicted"/>
<dbReference type="GO" id="GO:0006508">
    <property type="term" value="P:proteolysis"/>
    <property type="evidence" value="ECO:0007669"/>
    <property type="project" value="UniProtKB-KW"/>
</dbReference>
<dbReference type="SUPFAM" id="SSF140990">
    <property type="entry name" value="FtsH protease domain-like"/>
    <property type="match status" value="1"/>
</dbReference>
<comment type="caution">
    <text evidence="1">The sequence shown here is derived from an EMBL/GenBank/DDBJ whole genome shotgun (WGS) entry which is preliminary data.</text>
</comment>
<accession>A0ABT7BE95</accession>
<gene>
    <name evidence="1" type="ORF">PJF56_01400</name>
</gene>
<dbReference type="GO" id="GO:0008233">
    <property type="term" value="F:peptidase activity"/>
    <property type="evidence" value="ECO:0007669"/>
    <property type="project" value="UniProtKB-KW"/>
</dbReference>
<name>A0ABT7BE95_9CYAN</name>
<keyword evidence="1" id="KW-0645">Protease</keyword>
<dbReference type="PANTHER" id="PTHR33471">
    <property type="entry name" value="ATP-DEPENDENT ZINC METALLOPROTEASE-RELATED"/>
    <property type="match status" value="1"/>
</dbReference>
<evidence type="ECO:0000313" key="1">
    <source>
        <dbReference type="EMBL" id="MDJ1177509.1"/>
    </source>
</evidence>
<keyword evidence="2" id="KW-1185">Reference proteome</keyword>
<protein>
    <submittedName>
        <fullName evidence="1">ATP-dependent Zn protease</fullName>
    </submittedName>
</protein>
<sequence>MNQLSLNLIAIAVFTLTLSSLLGPIIHLNPAIPAVTAFGILGFMAIDSLQWQGQGSNLGLGLIASLSPQYRDRLLHHEAGHFLVASVLDIPITGYTLNPWEALKAGQRGQAGVSFDEQAITQQLKSPALTQQWIDRYCLLWMAGVAAEELVYGNAEGGADDRQNLNTLLKLYSPGNADLTPKAKWAKLQAQTLIETHWDAYQALVSAMGDRLSVTECQDQIKLVNYLH</sequence>
<reference evidence="1 2" key="1">
    <citation type="submission" date="2023-01" db="EMBL/GenBank/DDBJ databases">
        <title>Novel diversity within Roseofilum (Cyanobacteria; Desertifilaceae) from marine benthic mats with descriptions of four novel species.</title>
        <authorList>
            <person name="Wang Y."/>
            <person name="Berthold D.E."/>
            <person name="Hu J."/>
            <person name="Lefler F.W."/>
            <person name="Laughinghouse H.D. IV."/>
        </authorList>
    </citation>
    <scope>NUCLEOTIDE SEQUENCE [LARGE SCALE GENOMIC DNA]</scope>
    <source>
        <strain evidence="1 2">BLCC-M91</strain>
    </source>
</reference>
<organism evidence="1 2">
    <name type="scientific">Roseofilum halophilum BLCC-M91</name>
    <dbReference type="NCBI Taxonomy" id="3022259"/>
    <lineage>
        <taxon>Bacteria</taxon>
        <taxon>Bacillati</taxon>
        <taxon>Cyanobacteriota</taxon>
        <taxon>Cyanophyceae</taxon>
        <taxon>Desertifilales</taxon>
        <taxon>Desertifilaceae</taxon>
        <taxon>Roseofilum</taxon>
        <taxon>Roseofilum halophilum</taxon>
    </lineage>
</organism>
<dbReference type="RefSeq" id="WP_283760839.1">
    <property type="nucleotide sequence ID" value="NZ_JAQPOK010000010.1"/>
</dbReference>
<dbReference type="EMBL" id="JAQPOK010000010">
    <property type="protein sequence ID" value="MDJ1177509.1"/>
    <property type="molecule type" value="Genomic_DNA"/>
</dbReference>
<dbReference type="Proteomes" id="UP001231370">
    <property type="component" value="Unassembled WGS sequence"/>
</dbReference>